<evidence type="ECO:0000256" key="2">
    <source>
        <dbReference type="ARBA" id="ARBA00005466"/>
    </source>
</evidence>
<gene>
    <name evidence="7" type="ORF">AGRA3207_003636</name>
</gene>
<evidence type="ECO:0000256" key="3">
    <source>
        <dbReference type="ARBA" id="ARBA00022630"/>
    </source>
</evidence>
<dbReference type="Gene3D" id="3.30.465.10">
    <property type="match status" value="1"/>
</dbReference>
<reference evidence="7" key="1">
    <citation type="submission" date="2020-07" db="EMBL/GenBank/DDBJ databases">
        <authorList>
            <person name="Tarantini F.S."/>
            <person name="Hong K.W."/>
            <person name="Chan K.G."/>
        </authorList>
    </citation>
    <scope>NUCLEOTIDE SEQUENCE</scope>
    <source>
        <strain evidence="7">32-07</strain>
    </source>
</reference>
<dbReference type="InterPro" id="IPR016164">
    <property type="entry name" value="FAD-linked_Oxase-like_C"/>
</dbReference>
<dbReference type="PROSITE" id="PS00862">
    <property type="entry name" value="OX2_COVAL_FAD"/>
    <property type="match status" value="1"/>
</dbReference>
<dbReference type="Pfam" id="PF01565">
    <property type="entry name" value="FAD_binding_4"/>
    <property type="match status" value="1"/>
</dbReference>
<dbReference type="InterPro" id="IPR012951">
    <property type="entry name" value="BBE"/>
</dbReference>
<dbReference type="InterPro" id="IPR006094">
    <property type="entry name" value="Oxid_FAD_bind_N"/>
</dbReference>
<dbReference type="PANTHER" id="PTHR42973">
    <property type="entry name" value="BINDING OXIDOREDUCTASE, PUTATIVE (AFU_ORTHOLOGUE AFUA_1G17690)-RELATED"/>
    <property type="match status" value="1"/>
</dbReference>
<dbReference type="EMBL" id="CP059572">
    <property type="protein sequence ID" value="QXJ22606.1"/>
    <property type="molecule type" value="Genomic_DNA"/>
</dbReference>
<dbReference type="PANTHER" id="PTHR42973:SF39">
    <property type="entry name" value="FAD-BINDING PCMH-TYPE DOMAIN-CONTAINING PROTEIN"/>
    <property type="match status" value="1"/>
</dbReference>
<evidence type="ECO:0000259" key="6">
    <source>
        <dbReference type="PROSITE" id="PS51387"/>
    </source>
</evidence>
<proteinExistence type="inferred from homology"/>
<dbReference type="PROSITE" id="PS51387">
    <property type="entry name" value="FAD_PCMH"/>
    <property type="match status" value="1"/>
</dbReference>
<dbReference type="InterPro" id="IPR036318">
    <property type="entry name" value="FAD-bd_PCMH-like_sf"/>
</dbReference>
<dbReference type="InterPro" id="IPR016167">
    <property type="entry name" value="FAD-bd_PCMH_sub1"/>
</dbReference>
<dbReference type="SUPFAM" id="SSF56176">
    <property type="entry name" value="FAD-binding/transporter-associated domain-like"/>
    <property type="match status" value="1"/>
</dbReference>
<organism evidence="7 8">
    <name type="scientific">Actinomadura graeca</name>
    <dbReference type="NCBI Taxonomy" id="2750812"/>
    <lineage>
        <taxon>Bacteria</taxon>
        <taxon>Bacillati</taxon>
        <taxon>Actinomycetota</taxon>
        <taxon>Actinomycetes</taxon>
        <taxon>Streptosporangiales</taxon>
        <taxon>Thermomonosporaceae</taxon>
        <taxon>Actinomadura</taxon>
    </lineage>
</organism>
<evidence type="ECO:0000256" key="1">
    <source>
        <dbReference type="ARBA" id="ARBA00001974"/>
    </source>
</evidence>
<keyword evidence="5" id="KW-0560">Oxidoreductase</keyword>
<dbReference type="InterPro" id="IPR050416">
    <property type="entry name" value="FAD-linked_Oxidoreductase"/>
</dbReference>
<dbReference type="InterPro" id="IPR006093">
    <property type="entry name" value="Oxy_OxRdtase_FAD_BS"/>
</dbReference>
<sequence length="469" mass="50033">MNLDDQAEKELRATVAGVVARPGEPGYGEAVAIWNGSITRRPSIVVRCTGTGDVAAALKYARDAGLEVSVRGGGHGFSGFALTEGGLMIDLSPLTSVTVDPQARTATAGGGVNWGELDAATQAHGLALPGGMISHTGIAGLTLGGGIGWLCTLAGLTCDNLIGAEVVTADGTVHRVSEDSEPELLWALKGGGGNFGVVTAFTYKLTPVGPLVNFAMFFWRPEQGREALRAVRDFVPTLPADCGAFIAGTNAPNAPFVPEELRDRPGWLLAVVGFGDAEGHARAIAPIRELLAPAVEDVEAIPYTRLQGMFDHTGPWGAYSYEKAVHFDELTDEVIDVMVEHQPRKTAHLSFTPILVTAGAYHEVPEDATAFSGGRTGRYVVNVTAVCPDRETFDIDRAWVREYWEALAPHAVGEGSYINFMSEYEEDRVRAAYGPAKYERLAAVKAEYDPGNVFHLNANIKPVTSREAR</sequence>
<keyword evidence="3" id="KW-0285">Flavoprotein</keyword>
<dbReference type="SUPFAM" id="SSF55103">
    <property type="entry name" value="FAD-linked oxidases, C-terminal domain"/>
    <property type="match status" value="1"/>
</dbReference>
<dbReference type="RefSeq" id="WP_231335907.1">
    <property type="nucleotide sequence ID" value="NZ_CP059572.1"/>
</dbReference>
<comment type="cofactor">
    <cofactor evidence="1">
        <name>FAD</name>
        <dbReference type="ChEBI" id="CHEBI:57692"/>
    </cofactor>
</comment>
<dbReference type="InterPro" id="IPR016166">
    <property type="entry name" value="FAD-bd_PCMH"/>
</dbReference>
<dbReference type="Gene3D" id="3.30.43.10">
    <property type="entry name" value="Uridine Diphospho-n-acetylenolpyruvylglucosamine Reductase, domain 2"/>
    <property type="match status" value="1"/>
</dbReference>
<evidence type="ECO:0000313" key="8">
    <source>
        <dbReference type="Proteomes" id="UP001049518"/>
    </source>
</evidence>
<dbReference type="Gene3D" id="3.40.462.20">
    <property type="match status" value="1"/>
</dbReference>
<protein>
    <submittedName>
        <fullName evidence="7">FAD-binding oxidoreductase</fullName>
    </submittedName>
</protein>
<dbReference type="Pfam" id="PF08031">
    <property type="entry name" value="BBE"/>
    <property type="match status" value="1"/>
</dbReference>
<comment type="similarity">
    <text evidence="2">Belongs to the oxygen-dependent FAD-linked oxidoreductase family.</text>
</comment>
<dbReference type="InterPro" id="IPR016169">
    <property type="entry name" value="FAD-bd_PCMH_sub2"/>
</dbReference>
<feature type="domain" description="FAD-binding PCMH-type" evidence="6">
    <location>
        <begin position="38"/>
        <end position="208"/>
    </location>
</feature>
<evidence type="ECO:0000313" key="7">
    <source>
        <dbReference type="EMBL" id="QXJ22606.1"/>
    </source>
</evidence>
<keyword evidence="8" id="KW-1185">Reference proteome</keyword>
<evidence type="ECO:0000256" key="4">
    <source>
        <dbReference type="ARBA" id="ARBA00022827"/>
    </source>
</evidence>
<keyword evidence="4" id="KW-0274">FAD</keyword>
<evidence type="ECO:0000256" key="5">
    <source>
        <dbReference type="ARBA" id="ARBA00023002"/>
    </source>
</evidence>
<accession>A0ABX8QV33</accession>
<dbReference type="Proteomes" id="UP001049518">
    <property type="component" value="Chromosome"/>
</dbReference>
<name>A0ABX8QV33_9ACTN</name>